<dbReference type="Pfam" id="PF01144">
    <property type="entry name" value="CoA_trans"/>
    <property type="match status" value="1"/>
</dbReference>
<dbReference type="EMBL" id="WBZC01000050">
    <property type="protein sequence ID" value="KAB3532148.1"/>
    <property type="molecule type" value="Genomic_DNA"/>
</dbReference>
<keyword evidence="6" id="KW-1185">Reference proteome</keyword>
<protein>
    <submittedName>
        <fullName evidence="5">3-oxoacid CoA-transferase</fullName>
    </submittedName>
</protein>
<evidence type="ECO:0000256" key="2">
    <source>
        <dbReference type="ARBA" id="ARBA00022679"/>
    </source>
</evidence>
<dbReference type="RefSeq" id="WP_151861882.1">
    <property type="nucleotide sequence ID" value="NZ_WBZC01000050.1"/>
</dbReference>
<dbReference type="PANTHER" id="PTHR43293">
    <property type="entry name" value="ACETATE COA-TRANSFERASE YDIF"/>
    <property type="match status" value="1"/>
</dbReference>
<evidence type="ECO:0000256" key="4">
    <source>
        <dbReference type="PIRSR" id="PIRSR000858-1"/>
    </source>
</evidence>
<evidence type="ECO:0000256" key="3">
    <source>
        <dbReference type="PIRNR" id="PIRNR000858"/>
    </source>
</evidence>
<dbReference type="Proteomes" id="UP000432715">
    <property type="component" value="Unassembled WGS sequence"/>
</dbReference>
<feature type="active site" description="5-glutamyl coenzyme A thioester intermediate" evidence="4">
    <location>
        <position position="327"/>
    </location>
</feature>
<gene>
    <name evidence="5" type="ORF">F8154_12105</name>
</gene>
<name>A0A6I0EZD1_9FIRM</name>
<dbReference type="GO" id="GO:0008410">
    <property type="term" value="F:CoA-transferase activity"/>
    <property type="evidence" value="ECO:0007669"/>
    <property type="project" value="InterPro"/>
</dbReference>
<proteinExistence type="inferred from homology"/>
<keyword evidence="2 3" id="KW-0808">Transferase</keyword>
<accession>A0A6I0EZD1</accession>
<dbReference type="PANTHER" id="PTHR43293:SF1">
    <property type="entry name" value="ACETATE COA-TRANSFERASE YDIF"/>
    <property type="match status" value="1"/>
</dbReference>
<comment type="caution">
    <text evidence="5">The sequence shown here is derived from an EMBL/GenBank/DDBJ whole genome shotgun (WGS) entry which is preliminary data.</text>
</comment>
<dbReference type="InterPro" id="IPR014388">
    <property type="entry name" value="3-oxoacid_CoA-transferase"/>
</dbReference>
<evidence type="ECO:0000256" key="1">
    <source>
        <dbReference type="ARBA" id="ARBA00007154"/>
    </source>
</evidence>
<organism evidence="5 6">
    <name type="scientific">Alkaliphilus pronyensis</name>
    <dbReference type="NCBI Taxonomy" id="1482732"/>
    <lineage>
        <taxon>Bacteria</taxon>
        <taxon>Bacillati</taxon>
        <taxon>Bacillota</taxon>
        <taxon>Clostridia</taxon>
        <taxon>Peptostreptococcales</taxon>
        <taxon>Natronincolaceae</taxon>
        <taxon>Alkaliphilus</taxon>
    </lineage>
</organism>
<dbReference type="Gene3D" id="3.40.1080.10">
    <property type="entry name" value="Glutaconate Coenzyme A-transferase"/>
    <property type="match status" value="2"/>
</dbReference>
<reference evidence="5 6" key="1">
    <citation type="submission" date="2019-10" db="EMBL/GenBank/DDBJ databases">
        <title>Alkaliphilus serpentinus sp. nov. and Alkaliphilus pronyensis sp. nov., two novel anaerobic alkaliphilic species isolated from the serpentinized-hosted hydrothermal field of the Prony Bay (New Caledonia).</title>
        <authorList>
            <person name="Postec A."/>
        </authorList>
    </citation>
    <scope>NUCLEOTIDE SEQUENCE [LARGE SCALE GENOMIC DNA]</scope>
    <source>
        <strain evidence="5 6">LacV</strain>
    </source>
</reference>
<dbReference type="InterPro" id="IPR004165">
    <property type="entry name" value="CoA_trans_fam_I"/>
</dbReference>
<dbReference type="AlphaFoldDB" id="A0A6I0EZD1"/>
<dbReference type="SMART" id="SM00882">
    <property type="entry name" value="CoA_trans"/>
    <property type="match status" value="1"/>
</dbReference>
<dbReference type="OrthoDB" id="9805230at2"/>
<dbReference type="InterPro" id="IPR037171">
    <property type="entry name" value="NagB/RpiA_transferase-like"/>
</dbReference>
<evidence type="ECO:0000313" key="6">
    <source>
        <dbReference type="Proteomes" id="UP000432715"/>
    </source>
</evidence>
<sequence length="526" mass="57539">MGRAKFITSKDAAYMIQDGASIGTCGFLLTGATEEILLEIENRFLATGEPKNLSVMWASGVGDGETVRGLNHLCHEGLLKKTIGGHYGLIKRMIPMVVENKIVAYNFPQGVLCQMFRDMAAKKPGVITHVGLGTFVDPDFEGGKLNEITTEDIVKKISLDGEEYLFYKAQAINVALIRGTEADENGNISLRNEALTLESLAVATAAKNNGGKVIVQVQKRVKNGTINPKDVKIPGIMVDAVVVVDDIKNHMQTAGTQFNEDFISNRVVFEEKIKELPLDERKIIARRSAMQIDLTKRVLNYGIGVPEGVADVLKEEGINQYFTASVEPGLIGGVALGGLNFGSAIGPEAIIDEPYQFDFYDGGGIDITFLGMAQCDSEGNLNVSKFGPKIAGCGGFIDISQNSKEVVFCGAFTAGGLETKIIDDKLVIIKEGKVKKFIDKVEQITFNGIYEREKNSRKVTLVTERAVFEYRSEGLTLVEIAPGVDLDRDIYGQMEFKPLVAKDLKMMDLRIFKNELMGLKKELSNI</sequence>
<comment type="similarity">
    <text evidence="1 3">Belongs to the 3-oxoacid CoA-transferase family.</text>
</comment>
<dbReference type="GO" id="GO:0046952">
    <property type="term" value="P:ketone body catabolic process"/>
    <property type="evidence" value="ECO:0007669"/>
    <property type="project" value="InterPro"/>
</dbReference>
<dbReference type="PIRSF" id="PIRSF000858">
    <property type="entry name" value="SCOT-t"/>
    <property type="match status" value="1"/>
</dbReference>
<evidence type="ECO:0000313" key="5">
    <source>
        <dbReference type="EMBL" id="KAB3532148.1"/>
    </source>
</evidence>
<dbReference type="SUPFAM" id="SSF100950">
    <property type="entry name" value="NagB/RpiA/CoA transferase-like"/>
    <property type="match status" value="2"/>
</dbReference>